<protein>
    <submittedName>
        <fullName evidence="1">Haloacid dehalogenase</fullName>
    </submittedName>
</protein>
<dbReference type="GO" id="GO:0005829">
    <property type="term" value="C:cytosol"/>
    <property type="evidence" value="ECO:0007669"/>
    <property type="project" value="TreeGrafter"/>
</dbReference>
<dbReference type="Pfam" id="PF08282">
    <property type="entry name" value="Hydrolase_3"/>
    <property type="match status" value="1"/>
</dbReference>
<dbReference type="NCBIfam" id="TIGR00099">
    <property type="entry name" value="Cof-subfamily"/>
    <property type="match status" value="1"/>
</dbReference>
<dbReference type="OrthoDB" id="9781413at2"/>
<proteinExistence type="predicted"/>
<dbReference type="InterPro" id="IPR006379">
    <property type="entry name" value="HAD-SF_hydro_IIB"/>
</dbReference>
<dbReference type="InterPro" id="IPR000150">
    <property type="entry name" value="Cof"/>
</dbReference>
<dbReference type="STRING" id="632773.BBEV_2037"/>
<dbReference type="KEGG" id="bbev:BBEV_2037"/>
<reference evidence="1 2" key="1">
    <citation type="submission" date="2015-08" db="EMBL/GenBank/DDBJ databases">
        <title>The complete genome sequence of Bacillus beveridgei MLTeJB.</title>
        <authorList>
            <person name="Hanson T.E."/>
            <person name="Mesa C."/>
            <person name="Basesman S.M."/>
            <person name="Oremland R.S."/>
        </authorList>
    </citation>
    <scope>NUCLEOTIDE SEQUENCE [LARGE SCALE GENOMIC DNA]</scope>
    <source>
        <strain evidence="1 2">MLTeJB</strain>
    </source>
</reference>
<keyword evidence="2" id="KW-1185">Reference proteome</keyword>
<dbReference type="PANTHER" id="PTHR10000:SF23">
    <property type="entry name" value="5-AMINO-6-(5-PHOSPHO-D-RIBITYLAMINO)URACIL PHOSPHATASE YITU"/>
    <property type="match status" value="1"/>
</dbReference>
<dbReference type="AlphaFoldDB" id="A0A1D7QWK1"/>
<dbReference type="RefSeq" id="WP_069365384.1">
    <property type="nucleotide sequence ID" value="NZ_CP012502.1"/>
</dbReference>
<dbReference type="InterPro" id="IPR036412">
    <property type="entry name" value="HAD-like_sf"/>
</dbReference>
<dbReference type="EMBL" id="CP012502">
    <property type="protein sequence ID" value="AOM83397.1"/>
    <property type="molecule type" value="Genomic_DNA"/>
</dbReference>
<dbReference type="PATRIC" id="fig|632773.3.peg.2146"/>
<dbReference type="Proteomes" id="UP000094463">
    <property type="component" value="Chromosome"/>
</dbReference>
<dbReference type="Gene3D" id="3.40.50.1000">
    <property type="entry name" value="HAD superfamily/HAD-like"/>
    <property type="match status" value="1"/>
</dbReference>
<dbReference type="PANTHER" id="PTHR10000">
    <property type="entry name" value="PHOSPHOSERINE PHOSPHATASE"/>
    <property type="match status" value="1"/>
</dbReference>
<dbReference type="Gene3D" id="3.30.1240.10">
    <property type="match status" value="1"/>
</dbReference>
<name>A0A1D7QWK1_9BACI</name>
<evidence type="ECO:0000313" key="2">
    <source>
        <dbReference type="Proteomes" id="UP000094463"/>
    </source>
</evidence>
<dbReference type="SUPFAM" id="SSF56784">
    <property type="entry name" value="HAD-like"/>
    <property type="match status" value="1"/>
</dbReference>
<gene>
    <name evidence="1" type="primary">yitU-2</name>
    <name evidence="1" type="ORF">BBEV_2037</name>
</gene>
<accession>A0A1D7QWK1</accession>
<dbReference type="NCBIfam" id="TIGR01484">
    <property type="entry name" value="HAD-SF-IIB"/>
    <property type="match status" value="1"/>
</dbReference>
<dbReference type="GO" id="GO:0016791">
    <property type="term" value="F:phosphatase activity"/>
    <property type="evidence" value="ECO:0007669"/>
    <property type="project" value="TreeGrafter"/>
</dbReference>
<evidence type="ECO:0000313" key="1">
    <source>
        <dbReference type="EMBL" id="AOM83397.1"/>
    </source>
</evidence>
<dbReference type="SFLD" id="SFLDS00003">
    <property type="entry name" value="Haloacid_Dehalogenase"/>
    <property type="match status" value="1"/>
</dbReference>
<organism evidence="1 2">
    <name type="scientific">Salisediminibacterium beveridgei</name>
    <dbReference type="NCBI Taxonomy" id="632773"/>
    <lineage>
        <taxon>Bacteria</taxon>
        <taxon>Bacillati</taxon>
        <taxon>Bacillota</taxon>
        <taxon>Bacilli</taxon>
        <taxon>Bacillales</taxon>
        <taxon>Bacillaceae</taxon>
        <taxon>Salisediminibacterium</taxon>
    </lineage>
</organism>
<dbReference type="CDD" id="cd07516">
    <property type="entry name" value="HAD_Pase"/>
    <property type="match status" value="1"/>
</dbReference>
<dbReference type="GO" id="GO:0000287">
    <property type="term" value="F:magnesium ion binding"/>
    <property type="evidence" value="ECO:0007669"/>
    <property type="project" value="TreeGrafter"/>
</dbReference>
<sequence length="270" mass="30468">MKKHLIALDLDGTLLKDDKTISSRTKNTLEHLISDGHKVVIATGRPHRASKVFYNELRLNTPMVNFNGALIHHPGKSESFRSLHSPLPRKVAKEILYACEEIGVINTMFEVKDQFYLRYADRGFADAFTMNQKPMGTGPLHDFLREDPTSILIHPATEHLAMTRSQFKDLIGDEVNQRSWGAPWHVLEMVRSDVHKAFGLKKIANYFAIDQEQVIAFGDEDNDLEMIEYAGTGVAMGNGIDELKSIAKDMTLTNEEDGISVYLEKYFGLS</sequence>
<dbReference type="InterPro" id="IPR023214">
    <property type="entry name" value="HAD_sf"/>
</dbReference>
<dbReference type="SFLD" id="SFLDG01140">
    <property type="entry name" value="C2.B:_Phosphomannomutase_and_P"/>
    <property type="match status" value="1"/>
</dbReference>